<protein>
    <submittedName>
        <fullName evidence="1">Uncharacterized protein</fullName>
    </submittedName>
</protein>
<evidence type="ECO:0000313" key="1">
    <source>
        <dbReference type="EMBL" id="CAI4030751.1"/>
    </source>
</evidence>
<organism evidence="1 2">
    <name type="scientific">Nitrospira tepida</name>
    <dbReference type="NCBI Taxonomy" id="2973512"/>
    <lineage>
        <taxon>Bacteria</taxon>
        <taxon>Pseudomonadati</taxon>
        <taxon>Nitrospirota</taxon>
        <taxon>Nitrospiria</taxon>
        <taxon>Nitrospirales</taxon>
        <taxon>Nitrospiraceae</taxon>
        <taxon>Nitrospira</taxon>
    </lineage>
</organism>
<accession>A0AA86MXG3</accession>
<keyword evidence="2" id="KW-1185">Reference proteome</keyword>
<reference evidence="1" key="1">
    <citation type="submission" date="2022-10" db="EMBL/GenBank/DDBJ databases">
        <authorList>
            <person name="Koch H."/>
        </authorList>
    </citation>
    <scope>NUCLEOTIDE SEQUENCE</scope>
    <source>
        <strain evidence="1">DNF</strain>
    </source>
</reference>
<proteinExistence type="predicted"/>
<dbReference type="EMBL" id="OX365700">
    <property type="protein sequence ID" value="CAI4030751.1"/>
    <property type="molecule type" value="Genomic_DNA"/>
</dbReference>
<dbReference type="KEGG" id="nti:DNFV4_01181"/>
<dbReference type="Proteomes" id="UP001179121">
    <property type="component" value="Chromosome"/>
</dbReference>
<dbReference type="RefSeq" id="WP_289267721.1">
    <property type="nucleotide sequence ID" value="NZ_OX365700.1"/>
</dbReference>
<gene>
    <name evidence="1" type="ORF">DNFV4_01181</name>
</gene>
<dbReference type="AlphaFoldDB" id="A0AA86MXG3"/>
<name>A0AA86MXG3_9BACT</name>
<sequence length="182" mass="19604">MFLYNPSLARLGLAAVLWGSLHLGLVDQAVAKTRDLVATPSLMDSPVARFDSRMRDSAIQRHDSRMRESPTQLIGNPFGPYRFATSPNLQEAWASRLAAGGFPAMLQTIDGTVLVLPPYAAPPLAMEVFLQPEAYDQSEAVPVVPPSPVAPAKIISFRCGKPVTLTVPYGKTLADVEASPCE</sequence>
<evidence type="ECO:0000313" key="2">
    <source>
        <dbReference type="Proteomes" id="UP001179121"/>
    </source>
</evidence>